<dbReference type="Proteomes" id="UP000504606">
    <property type="component" value="Unplaced"/>
</dbReference>
<evidence type="ECO:0000313" key="2">
    <source>
        <dbReference type="Proteomes" id="UP000504606"/>
    </source>
</evidence>
<dbReference type="RefSeq" id="XP_052127486.1">
    <property type="nucleotide sequence ID" value="XM_052271526.1"/>
</dbReference>
<dbReference type="GO" id="GO:0005829">
    <property type="term" value="C:cytosol"/>
    <property type="evidence" value="ECO:0007669"/>
    <property type="project" value="TreeGrafter"/>
</dbReference>
<organism evidence="2 3">
    <name type="scientific">Frankliniella occidentalis</name>
    <name type="common">Western flower thrips</name>
    <name type="synonym">Euthrips occidentalis</name>
    <dbReference type="NCBI Taxonomy" id="133901"/>
    <lineage>
        <taxon>Eukaryota</taxon>
        <taxon>Metazoa</taxon>
        <taxon>Ecdysozoa</taxon>
        <taxon>Arthropoda</taxon>
        <taxon>Hexapoda</taxon>
        <taxon>Insecta</taxon>
        <taxon>Pterygota</taxon>
        <taxon>Neoptera</taxon>
        <taxon>Paraneoptera</taxon>
        <taxon>Thysanoptera</taxon>
        <taxon>Terebrantia</taxon>
        <taxon>Thripoidea</taxon>
        <taxon>Thripidae</taxon>
        <taxon>Frankliniella</taxon>
    </lineage>
</organism>
<reference evidence="3" key="1">
    <citation type="submission" date="2025-08" db="UniProtKB">
        <authorList>
            <consortium name="RefSeq"/>
        </authorList>
    </citation>
    <scope>IDENTIFICATION</scope>
    <source>
        <tissue evidence="3">Whole organism</tissue>
    </source>
</reference>
<feature type="region of interest" description="Disordered" evidence="1">
    <location>
        <begin position="1"/>
        <end position="23"/>
    </location>
</feature>
<name>A0A9C6X1P2_FRAOC</name>
<accession>A0A9C6X1P2</accession>
<sequence length="437" mass="49053">MPFIHSSSPEALPSSLDVFGGTPHQVGEEKSQLMEFRATASNLDASTITVDIQGVGHGYGDAALLYLYTKQKIVNGDGKDITDADGSDATVVNYPLGAMWSQIDCSMNGTVISQSSMTYGYRSYIETKLNYGRGAKETHLQQRMWYEDTAGFYDSLNSEQNLGLAWRRSRTKNSKVFELFGPLHINLCNSDRLILNNVTISLKATRSRDDFVIMSTKGTEKLKLLDFKVVMRRVTVSPSVMLAHAQVLEKAHAKYPLTRVDIKTITIAKGLRDKTVDNLFLNQMPQRVIIGFVDNKAFNGDYKLNPFNFHHFNLNFLQLHVDGMPVPAQPLTPDFSAGLYIEAYNTLFSATGIHWKDDGNHIPFADYPRGSTLFAFDLTPDLSASMPHWNLQRHGSLRLDMRFADALPDAINCVVYAEFQNLIEIDKDRNVIVDYNV</sequence>
<dbReference type="PANTHER" id="PTHR23409:SF21">
    <property type="entry name" value="CAPSID PROTEIN"/>
    <property type="match status" value="1"/>
</dbReference>
<dbReference type="PANTHER" id="PTHR23409">
    <property type="entry name" value="RIBONUCLEOSIDE-DIPHOSPHATE REDUCTASE SMALL CHAIN"/>
    <property type="match status" value="1"/>
</dbReference>
<dbReference type="OrthoDB" id="8184429at2759"/>
<gene>
    <name evidence="3" type="primary">LOC127750287</name>
</gene>
<evidence type="ECO:0000256" key="1">
    <source>
        <dbReference type="SAM" id="MobiDB-lite"/>
    </source>
</evidence>
<proteinExistence type="predicted"/>
<keyword evidence="2" id="KW-1185">Reference proteome</keyword>
<evidence type="ECO:0000313" key="3">
    <source>
        <dbReference type="RefSeq" id="XP_052127486.1"/>
    </source>
</evidence>
<dbReference type="GO" id="GO:0004748">
    <property type="term" value="F:ribonucleoside-diphosphate reductase activity, thioredoxin disulfide as acceptor"/>
    <property type="evidence" value="ECO:0007669"/>
    <property type="project" value="TreeGrafter"/>
</dbReference>
<dbReference type="KEGG" id="foc:127750287"/>
<protein>
    <submittedName>
        <fullName evidence="3">Uncharacterized protein F54H12.2-like</fullName>
    </submittedName>
</protein>
<dbReference type="GeneID" id="127750287"/>
<dbReference type="GO" id="GO:0009263">
    <property type="term" value="P:deoxyribonucleotide biosynthetic process"/>
    <property type="evidence" value="ECO:0007669"/>
    <property type="project" value="InterPro"/>
</dbReference>
<dbReference type="AlphaFoldDB" id="A0A9C6X1P2"/>
<dbReference type="InterPro" id="IPR000358">
    <property type="entry name" value="RNR_small_fam"/>
</dbReference>